<evidence type="ECO:0000313" key="3">
    <source>
        <dbReference type="Proteomes" id="UP000429607"/>
    </source>
</evidence>
<dbReference type="AlphaFoldDB" id="A0A6A3GY55"/>
<accession>A0A6A3GY55</accession>
<dbReference type="EMBL" id="QXFV01006279">
    <property type="protein sequence ID" value="KAE8961924.1"/>
    <property type="molecule type" value="Genomic_DNA"/>
</dbReference>
<name>A0A6A3GY55_9STRA</name>
<evidence type="ECO:0000313" key="2">
    <source>
        <dbReference type="EMBL" id="KAE8961924.1"/>
    </source>
</evidence>
<organism evidence="2 3">
    <name type="scientific">Phytophthora rubi</name>
    <dbReference type="NCBI Taxonomy" id="129364"/>
    <lineage>
        <taxon>Eukaryota</taxon>
        <taxon>Sar</taxon>
        <taxon>Stramenopiles</taxon>
        <taxon>Oomycota</taxon>
        <taxon>Peronosporomycetes</taxon>
        <taxon>Peronosporales</taxon>
        <taxon>Peronosporaceae</taxon>
        <taxon>Phytophthora</taxon>
    </lineage>
</organism>
<sequence length="110" mass="12196">MPDVVSRPLTRAARRRAEESQRRATQERQRGEDEAALRAAMEDTSMDHDDDPMNVPRANDMPVTRNTSTDTDNAEVADVRVAADDHAARNDDCGVKTTEVPKTTDATTTR</sequence>
<feature type="compositionally biased region" description="Polar residues" evidence="1">
    <location>
        <begin position="100"/>
        <end position="110"/>
    </location>
</feature>
<reference evidence="2 3" key="1">
    <citation type="submission" date="2018-09" db="EMBL/GenBank/DDBJ databases">
        <title>Genomic investigation of the strawberry pathogen Phytophthora fragariae indicates pathogenicity is determined by transcriptional variation in three key races.</title>
        <authorList>
            <person name="Adams T.M."/>
            <person name="Armitage A.D."/>
            <person name="Sobczyk M.K."/>
            <person name="Bates H.J."/>
            <person name="Dunwell J.M."/>
            <person name="Nellist C.F."/>
            <person name="Harrison R.J."/>
        </authorList>
    </citation>
    <scope>NUCLEOTIDE SEQUENCE [LARGE SCALE GENOMIC DNA]</scope>
    <source>
        <strain evidence="2 3">SCRP249</strain>
    </source>
</reference>
<protein>
    <submittedName>
        <fullName evidence="2">Uncharacterized protein</fullName>
    </submittedName>
</protein>
<dbReference type="Proteomes" id="UP000429607">
    <property type="component" value="Unassembled WGS sequence"/>
</dbReference>
<feature type="region of interest" description="Disordered" evidence="1">
    <location>
        <begin position="1"/>
        <end position="76"/>
    </location>
</feature>
<evidence type="ECO:0000256" key="1">
    <source>
        <dbReference type="SAM" id="MobiDB-lite"/>
    </source>
</evidence>
<gene>
    <name evidence="2" type="ORF">PR001_g29885</name>
</gene>
<proteinExistence type="predicted"/>
<comment type="caution">
    <text evidence="2">The sequence shown here is derived from an EMBL/GenBank/DDBJ whole genome shotgun (WGS) entry which is preliminary data.</text>
</comment>
<feature type="region of interest" description="Disordered" evidence="1">
    <location>
        <begin position="90"/>
        <end position="110"/>
    </location>
</feature>
<feature type="non-terminal residue" evidence="2">
    <location>
        <position position="110"/>
    </location>
</feature>
<feature type="compositionally biased region" description="Basic and acidic residues" evidence="1">
    <location>
        <begin position="15"/>
        <end position="36"/>
    </location>
</feature>